<dbReference type="AlphaFoldDB" id="A0A6H0S0X6"/>
<proteinExistence type="predicted"/>
<reference evidence="2 3" key="1">
    <citation type="submission" date="2019-04" db="EMBL/GenBank/DDBJ databases">
        <title>Draft, Whole-Genome Sequence of the Anthracene-degrading Mycobacterium frederiksbergense LB501T, Isolated from a Polycyclic Aromatic Hydrocarbon (PAH)-Contaminated Soil.</title>
        <authorList>
            <person name="Augelletti F."/>
        </authorList>
    </citation>
    <scope>NUCLEOTIDE SEQUENCE [LARGE SCALE GENOMIC DNA]</scope>
    <source>
        <strain evidence="2 3">LB 501T</strain>
        <plasmid evidence="2 3">unnamed2</plasmid>
    </source>
</reference>
<dbReference type="InterPro" id="IPR050707">
    <property type="entry name" value="HTH_MetabolicPath_Reg"/>
</dbReference>
<feature type="domain" description="IclR-ED" evidence="1">
    <location>
        <begin position="36"/>
        <end position="218"/>
    </location>
</feature>
<dbReference type="PANTHER" id="PTHR30136:SF24">
    <property type="entry name" value="HTH-TYPE TRANSCRIPTIONAL REPRESSOR ALLR"/>
    <property type="match status" value="1"/>
</dbReference>
<sequence length="218" mass="23272">MNWEPAIPSPMPAPMAPPAKMLAPAKRASPTMGSVGMMNLLGWVMQTGFDSIYGLGGAVLACDGRTESTYLGTLDGPMVRYIDAIESSKGLRVAPRLGQLLPAHCTSTGKAMLAQLSTDELRSIYPAEDLEILTPRSISNRTALEAELARVARRGFAVTNEESEESVSAVAVALPADRTPTLLAVNVSMPSIRLNRDELRSIADTLSKTVAEAVEELF</sequence>
<dbReference type="GO" id="GO:0045892">
    <property type="term" value="P:negative regulation of DNA-templated transcription"/>
    <property type="evidence" value="ECO:0007669"/>
    <property type="project" value="TreeGrafter"/>
</dbReference>
<dbReference type="EMBL" id="CP038798">
    <property type="protein sequence ID" value="QIV79965.1"/>
    <property type="molecule type" value="Genomic_DNA"/>
</dbReference>
<keyword evidence="3" id="KW-1185">Reference proteome</keyword>
<evidence type="ECO:0000313" key="3">
    <source>
        <dbReference type="Proteomes" id="UP000501849"/>
    </source>
</evidence>
<dbReference type="SUPFAM" id="SSF55781">
    <property type="entry name" value="GAF domain-like"/>
    <property type="match status" value="1"/>
</dbReference>
<dbReference type="PROSITE" id="PS51078">
    <property type="entry name" value="ICLR_ED"/>
    <property type="match status" value="1"/>
</dbReference>
<dbReference type="Proteomes" id="UP000501849">
    <property type="component" value="Plasmid unnamed2"/>
</dbReference>
<evidence type="ECO:0000313" key="2">
    <source>
        <dbReference type="EMBL" id="QIV79965.1"/>
    </source>
</evidence>
<name>A0A6H0S0X6_9MYCO</name>
<geneLocation type="plasmid" evidence="2 3">
    <name>unnamed2</name>
</geneLocation>
<accession>A0A6H0S0X6</accession>
<dbReference type="GO" id="GO:0003677">
    <property type="term" value="F:DNA binding"/>
    <property type="evidence" value="ECO:0007669"/>
    <property type="project" value="TreeGrafter"/>
</dbReference>
<gene>
    <name evidence="2" type="ORF">EXE63_02885</name>
</gene>
<dbReference type="InterPro" id="IPR029016">
    <property type="entry name" value="GAF-like_dom_sf"/>
</dbReference>
<protein>
    <recommendedName>
        <fullName evidence="1">IclR-ED domain-containing protein</fullName>
    </recommendedName>
</protein>
<organism evidence="2 3">
    <name type="scientific">Mycolicibacterium frederiksbergense</name>
    <dbReference type="NCBI Taxonomy" id="117567"/>
    <lineage>
        <taxon>Bacteria</taxon>
        <taxon>Bacillati</taxon>
        <taxon>Actinomycetota</taxon>
        <taxon>Actinomycetes</taxon>
        <taxon>Mycobacteriales</taxon>
        <taxon>Mycobacteriaceae</taxon>
        <taxon>Mycolicibacterium</taxon>
    </lineage>
</organism>
<evidence type="ECO:0000259" key="1">
    <source>
        <dbReference type="PROSITE" id="PS51078"/>
    </source>
</evidence>
<dbReference type="PANTHER" id="PTHR30136">
    <property type="entry name" value="HELIX-TURN-HELIX TRANSCRIPTIONAL REGULATOR, ICLR FAMILY"/>
    <property type="match status" value="1"/>
</dbReference>
<dbReference type="Gene3D" id="3.30.450.40">
    <property type="match status" value="1"/>
</dbReference>
<dbReference type="Pfam" id="PF01614">
    <property type="entry name" value="IclR_C"/>
    <property type="match status" value="1"/>
</dbReference>
<dbReference type="GO" id="GO:0003700">
    <property type="term" value="F:DNA-binding transcription factor activity"/>
    <property type="evidence" value="ECO:0007669"/>
    <property type="project" value="TreeGrafter"/>
</dbReference>
<keyword evidence="2" id="KW-0614">Plasmid</keyword>
<dbReference type="KEGG" id="mfre:EXE63_02885"/>
<dbReference type="InterPro" id="IPR014757">
    <property type="entry name" value="Tscrpt_reg_IclR_C"/>
</dbReference>